<dbReference type="Pfam" id="PF04313">
    <property type="entry name" value="HSDR_N"/>
    <property type="match status" value="1"/>
</dbReference>
<dbReference type="EMBL" id="NULI01000033">
    <property type="protein sequence ID" value="PGS81664.1"/>
    <property type="molecule type" value="Genomic_DNA"/>
</dbReference>
<comment type="caution">
    <text evidence="2">The sequence shown here is derived from an EMBL/GenBank/DDBJ whole genome shotgun (WGS) entry which is preliminary data.</text>
</comment>
<evidence type="ECO:0000259" key="1">
    <source>
        <dbReference type="Pfam" id="PF04313"/>
    </source>
</evidence>
<reference evidence="2 3" key="1">
    <citation type="submission" date="2017-09" db="EMBL/GenBank/DDBJ databases">
        <title>Large-scale bioinformatics analysis of Bacillus genomes uncovers conserved roles of natural products in bacterial physiology.</title>
        <authorList>
            <consortium name="Agbiome Team Llc"/>
            <person name="Bleich R.M."/>
            <person name="Grubbs K.J."/>
            <person name="Santa Maria K.C."/>
            <person name="Allen S.E."/>
            <person name="Farag S."/>
            <person name="Shank E.A."/>
            <person name="Bowers A."/>
        </authorList>
    </citation>
    <scope>NUCLEOTIDE SEQUENCE [LARGE SCALE GENOMIC DNA]</scope>
    <source>
        <strain evidence="2 3">AFS041711</strain>
    </source>
</reference>
<sequence>MELEKLKDDLKSLGKRIDELSPNILNEEQTKNAFIMPFFQTLGYDVFNPLEFVPEFIADVGIKKGEKVDYAIILDNIPQILIECKSITENLNNHDGQLFRYFATTNAKFGILTNGREYRFFTDLDTPNKMDTTPFLTVDISKIKESQFVEIAKFHKAHFDADKITSSASELKYVNNLKQLLSDNLKEPNESFVKYLVSEVYEGVKTQKVLDDFQPIIKKALNQFINEKVNEKLTTALNTNVESKELVVEDIQEAEEIEKDEIITTPEELEAYTVVKMITQEFINPERVFYRDNRSYFNVLLDNNIKKWILRYIVRPNKTTIEIRNVGTFEIKSPLDISQYSKEINSVIESYK</sequence>
<dbReference type="InterPro" id="IPR007409">
    <property type="entry name" value="Restrct_endonuc_type1_HsdR_N"/>
</dbReference>
<dbReference type="Gene3D" id="3.90.1570.30">
    <property type="match status" value="1"/>
</dbReference>
<dbReference type="AlphaFoldDB" id="A0A9X7CQW2"/>
<dbReference type="GO" id="GO:0005524">
    <property type="term" value="F:ATP binding"/>
    <property type="evidence" value="ECO:0007669"/>
    <property type="project" value="UniProtKB-KW"/>
</dbReference>
<protein>
    <submittedName>
        <fullName evidence="2">Endonuclease</fullName>
    </submittedName>
</protein>
<dbReference type="GO" id="GO:0003677">
    <property type="term" value="F:DNA binding"/>
    <property type="evidence" value="ECO:0007669"/>
    <property type="project" value="UniProtKB-KW"/>
</dbReference>
<dbReference type="Proteomes" id="UP000224203">
    <property type="component" value="Unassembled WGS sequence"/>
</dbReference>
<name>A0A9X7CQW2_BACCE</name>
<dbReference type="GO" id="GO:0009307">
    <property type="term" value="P:DNA restriction-modification system"/>
    <property type="evidence" value="ECO:0007669"/>
    <property type="project" value="UniProtKB-KW"/>
</dbReference>
<keyword evidence="2" id="KW-0378">Hydrolase</keyword>
<organism evidence="2 3">
    <name type="scientific">Bacillus cereus</name>
    <dbReference type="NCBI Taxonomy" id="1396"/>
    <lineage>
        <taxon>Bacteria</taxon>
        <taxon>Bacillati</taxon>
        <taxon>Bacillota</taxon>
        <taxon>Bacilli</taxon>
        <taxon>Bacillales</taxon>
        <taxon>Bacillaceae</taxon>
        <taxon>Bacillus</taxon>
        <taxon>Bacillus cereus group</taxon>
    </lineage>
</organism>
<dbReference type="RefSeq" id="WP_098782390.1">
    <property type="nucleotide sequence ID" value="NZ_NULI01000033.1"/>
</dbReference>
<evidence type="ECO:0000313" key="2">
    <source>
        <dbReference type="EMBL" id="PGS81664.1"/>
    </source>
</evidence>
<keyword evidence="2" id="KW-0540">Nuclease</keyword>
<accession>A0A9X7CQW2</accession>
<dbReference type="InterPro" id="IPR017035">
    <property type="entry name" value="UCP035009_HsdR_All3000-type"/>
</dbReference>
<proteinExistence type="predicted"/>
<gene>
    <name evidence="2" type="ORF">COC69_05910</name>
</gene>
<dbReference type="GO" id="GO:0009035">
    <property type="term" value="F:type I site-specific deoxyribonuclease activity"/>
    <property type="evidence" value="ECO:0007669"/>
    <property type="project" value="UniProtKB-EC"/>
</dbReference>
<evidence type="ECO:0000313" key="3">
    <source>
        <dbReference type="Proteomes" id="UP000224203"/>
    </source>
</evidence>
<feature type="domain" description="Restriction endonuclease type I HsdR N-terminal" evidence="1">
    <location>
        <begin position="64"/>
        <end position="128"/>
    </location>
</feature>
<dbReference type="PIRSF" id="PIRSF035009">
    <property type="entry name" value="UCP035009_HSDR_N"/>
    <property type="match status" value="1"/>
</dbReference>
<keyword evidence="2" id="KW-0255">Endonuclease</keyword>